<proteinExistence type="predicted"/>
<evidence type="ECO:0000313" key="2">
    <source>
        <dbReference type="Proteomes" id="UP000294933"/>
    </source>
</evidence>
<name>A0A4Y7QLA1_9AGAM</name>
<keyword evidence="2" id="KW-1185">Reference proteome</keyword>
<dbReference type="AlphaFoldDB" id="A0A4Y7QLA1"/>
<sequence>MTSLAQVLYRMSSLCQLSLEFYDCSVNNNDQMPAPETPKPHSFYIESLKVTISDSITKDFVRSLYGILEYLTASLVDFTLLGCQDPYSFLINDLFPHGSTTRLQWQIGHYCSVPKILDELLKNCEILTSVQFEMSSFTLDTNGWPNPSHFPSLSHIRFHNCDALVESHVETMARNLLTPEVDNDFRSLEIVSCRQISEEFLEDLRDEVGERLTWHL</sequence>
<organism evidence="1 2">
    <name type="scientific">Rickenella mellea</name>
    <dbReference type="NCBI Taxonomy" id="50990"/>
    <lineage>
        <taxon>Eukaryota</taxon>
        <taxon>Fungi</taxon>
        <taxon>Dikarya</taxon>
        <taxon>Basidiomycota</taxon>
        <taxon>Agaricomycotina</taxon>
        <taxon>Agaricomycetes</taxon>
        <taxon>Hymenochaetales</taxon>
        <taxon>Rickenellaceae</taxon>
        <taxon>Rickenella</taxon>
    </lineage>
</organism>
<protein>
    <recommendedName>
        <fullName evidence="3">F-box domain-containing protein</fullName>
    </recommendedName>
</protein>
<reference evidence="1 2" key="1">
    <citation type="submission" date="2018-06" db="EMBL/GenBank/DDBJ databases">
        <title>A transcriptomic atlas of mushroom development highlights an independent origin of complex multicellularity.</title>
        <authorList>
            <consortium name="DOE Joint Genome Institute"/>
            <person name="Krizsan K."/>
            <person name="Almasi E."/>
            <person name="Merenyi Z."/>
            <person name="Sahu N."/>
            <person name="Viragh M."/>
            <person name="Koszo T."/>
            <person name="Mondo S."/>
            <person name="Kiss B."/>
            <person name="Balint B."/>
            <person name="Kues U."/>
            <person name="Barry K."/>
            <person name="Hegedus J.C."/>
            <person name="Henrissat B."/>
            <person name="Johnson J."/>
            <person name="Lipzen A."/>
            <person name="Ohm R."/>
            <person name="Nagy I."/>
            <person name="Pangilinan J."/>
            <person name="Yan J."/>
            <person name="Xiong Y."/>
            <person name="Grigoriev I.V."/>
            <person name="Hibbett D.S."/>
            <person name="Nagy L.G."/>
        </authorList>
    </citation>
    <scope>NUCLEOTIDE SEQUENCE [LARGE SCALE GENOMIC DNA]</scope>
    <source>
        <strain evidence="1 2">SZMC22713</strain>
    </source>
</reference>
<dbReference type="VEuPathDB" id="FungiDB:BD410DRAFT_338666"/>
<dbReference type="Proteomes" id="UP000294933">
    <property type="component" value="Unassembled WGS sequence"/>
</dbReference>
<evidence type="ECO:0008006" key="3">
    <source>
        <dbReference type="Google" id="ProtNLM"/>
    </source>
</evidence>
<dbReference type="EMBL" id="ML170158">
    <property type="protein sequence ID" value="TDL27991.1"/>
    <property type="molecule type" value="Genomic_DNA"/>
</dbReference>
<evidence type="ECO:0000313" key="1">
    <source>
        <dbReference type="EMBL" id="TDL27991.1"/>
    </source>
</evidence>
<accession>A0A4Y7QLA1</accession>
<dbReference type="STRING" id="50990.A0A4Y7QLA1"/>
<gene>
    <name evidence="1" type="ORF">BD410DRAFT_338666</name>
</gene>